<dbReference type="CDD" id="cd00093">
    <property type="entry name" value="HTH_XRE"/>
    <property type="match status" value="1"/>
</dbReference>
<sequence>MISPAGTQAPKPSPAELRKMFGANLRILATRYPSVSQLCRELGINRTQFNRYLSGESFPRPDVLHRICLFFDVDARILLEPINKLALDQGVLNHPVIANYVGTGMTDIPQDVFPDGFYRFSRQSFIDADLVIIGLVYVFRRDKHTFVRGYEAKEAMHQQGLPTDPDTREFRGVVLPQEDGVGALVSHKKTMATSFNYLSRVASFQNHYWIGYATRTVRESVTGCRAARLVYEHLGKDTGAVLNAARNVGFCTPDELIPYHRKLLQLDRPFS</sequence>
<accession>A0A1M6N7A1</accession>
<dbReference type="AlphaFoldDB" id="A0A1M6N7A1"/>
<name>A0A1M6N7A1_9RHOB</name>
<dbReference type="EMBL" id="FQZQ01000015">
    <property type="protein sequence ID" value="SHJ91567.1"/>
    <property type="molecule type" value="Genomic_DNA"/>
</dbReference>
<keyword evidence="2" id="KW-0238">DNA-binding</keyword>
<organism evidence="2 3">
    <name type="scientific">Shimia gijangensis</name>
    <dbReference type="NCBI Taxonomy" id="1470563"/>
    <lineage>
        <taxon>Bacteria</taxon>
        <taxon>Pseudomonadati</taxon>
        <taxon>Pseudomonadota</taxon>
        <taxon>Alphaproteobacteria</taxon>
        <taxon>Rhodobacterales</taxon>
        <taxon>Roseobacteraceae</taxon>
    </lineage>
</organism>
<gene>
    <name evidence="2" type="ORF">SAMN05444000_11568</name>
</gene>
<evidence type="ECO:0000313" key="3">
    <source>
        <dbReference type="Proteomes" id="UP000183982"/>
    </source>
</evidence>
<dbReference type="Proteomes" id="UP000183982">
    <property type="component" value="Unassembled WGS sequence"/>
</dbReference>
<reference evidence="3" key="1">
    <citation type="submission" date="2016-11" db="EMBL/GenBank/DDBJ databases">
        <authorList>
            <person name="Varghese N."/>
            <person name="Submissions S."/>
        </authorList>
    </citation>
    <scope>NUCLEOTIDE SEQUENCE [LARGE SCALE GENOMIC DNA]</scope>
    <source>
        <strain evidence="3">DSM 100564</strain>
    </source>
</reference>
<proteinExistence type="predicted"/>
<dbReference type="Gene3D" id="1.10.260.40">
    <property type="entry name" value="lambda repressor-like DNA-binding domains"/>
    <property type="match status" value="1"/>
</dbReference>
<dbReference type="PROSITE" id="PS50943">
    <property type="entry name" value="HTH_CROC1"/>
    <property type="match status" value="1"/>
</dbReference>
<dbReference type="InterPro" id="IPR010982">
    <property type="entry name" value="Lambda_DNA-bd_dom_sf"/>
</dbReference>
<dbReference type="Pfam" id="PF13443">
    <property type="entry name" value="HTH_26"/>
    <property type="match status" value="1"/>
</dbReference>
<feature type="domain" description="HTH cro/C1-type" evidence="1">
    <location>
        <begin position="34"/>
        <end position="78"/>
    </location>
</feature>
<dbReference type="SUPFAM" id="SSF47413">
    <property type="entry name" value="lambda repressor-like DNA-binding domains"/>
    <property type="match status" value="1"/>
</dbReference>
<dbReference type="STRING" id="1470563.SAMN05444000_11568"/>
<evidence type="ECO:0000313" key="2">
    <source>
        <dbReference type="EMBL" id="SHJ91567.1"/>
    </source>
</evidence>
<protein>
    <submittedName>
        <fullName evidence="2">Cro/C1-type HTH DNA-binding domain-containing protein</fullName>
    </submittedName>
</protein>
<evidence type="ECO:0000259" key="1">
    <source>
        <dbReference type="PROSITE" id="PS50943"/>
    </source>
</evidence>
<keyword evidence="3" id="KW-1185">Reference proteome</keyword>
<dbReference type="GO" id="GO:0003677">
    <property type="term" value="F:DNA binding"/>
    <property type="evidence" value="ECO:0007669"/>
    <property type="project" value="UniProtKB-KW"/>
</dbReference>
<dbReference type="InterPro" id="IPR001387">
    <property type="entry name" value="Cro/C1-type_HTH"/>
</dbReference>